<dbReference type="InterPro" id="IPR050090">
    <property type="entry name" value="Tyrosine_recombinase_XerCD"/>
</dbReference>
<dbReference type="GeneID" id="91567116"/>
<evidence type="ECO:0000256" key="1">
    <source>
        <dbReference type="ARBA" id="ARBA00023172"/>
    </source>
</evidence>
<accession>A0ABS4XYH0</accession>
<dbReference type="CDD" id="cd00397">
    <property type="entry name" value="DNA_BRE_C"/>
    <property type="match status" value="1"/>
</dbReference>
<keyword evidence="1" id="KW-0233">DNA recombination</keyword>
<sequence length="305" mass="34639">MFTGRRCSEVLQLRLECVDRLNNIPIFWHDQTKVGKFDDGIRIPERLCERLRQRQAKTIARFVGRHGRPPTADERRRLALFPTKQANRHGLKNVSYQWFHVRFREWLDGLDIGHYVPHQARHTLATKLLRNGANLIHVKRYLGHVSERMAEHYIHLANTDPKLEAALNAVWVAGPGAAEPGLDLSSGQPMTRQEAEALVIDLSRRSTPAEGGFCTFQPVVSGDACPWNLNCHNCDKFVMSGADLVYWHRKREQWRTLAERAPDANTADYLHEVFEPTARAIDGLEKALSAVGLLDEALTLVSTIT</sequence>
<gene>
    <name evidence="3" type="ORF">JO379_000222</name>
</gene>
<comment type="caution">
    <text evidence="3">The sequence shown here is derived from an EMBL/GenBank/DDBJ whole genome shotgun (WGS) entry which is preliminary data.</text>
</comment>
<dbReference type="SUPFAM" id="SSF56349">
    <property type="entry name" value="DNA breaking-rejoining enzymes"/>
    <property type="match status" value="1"/>
</dbReference>
<name>A0ABS4XYH0_9ACTN</name>
<evidence type="ECO:0000313" key="3">
    <source>
        <dbReference type="EMBL" id="MBP2400753.1"/>
    </source>
</evidence>
<dbReference type="RefSeq" id="WP_209513339.1">
    <property type="nucleotide sequence ID" value="NZ_JAGIOH010000001.1"/>
</dbReference>
<feature type="domain" description="Tyr recombinase" evidence="2">
    <location>
        <begin position="1"/>
        <end position="168"/>
    </location>
</feature>
<dbReference type="EMBL" id="JAGIOH010000001">
    <property type="protein sequence ID" value="MBP2400753.1"/>
    <property type="molecule type" value="Genomic_DNA"/>
</dbReference>
<dbReference type="Proteomes" id="UP001519291">
    <property type="component" value="Unassembled WGS sequence"/>
</dbReference>
<dbReference type="PROSITE" id="PS51898">
    <property type="entry name" value="TYR_RECOMBINASE"/>
    <property type="match status" value="1"/>
</dbReference>
<dbReference type="InterPro" id="IPR013762">
    <property type="entry name" value="Integrase-like_cat_sf"/>
</dbReference>
<evidence type="ECO:0000313" key="4">
    <source>
        <dbReference type="Proteomes" id="UP001519291"/>
    </source>
</evidence>
<dbReference type="InterPro" id="IPR002104">
    <property type="entry name" value="Integrase_catalytic"/>
</dbReference>
<protein>
    <recommendedName>
        <fullName evidence="2">Tyr recombinase domain-containing protein</fullName>
    </recommendedName>
</protein>
<organism evidence="3 4">
    <name type="scientific">Streptomyces syringium</name>
    <dbReference type="NCBI Taxonomy" id="76729"/>
    <lineage>
        <taxon>Bacteria</taxon>
        <taxon>Bacillati</taxon>
        <taxon>Actinomycetota</taxon>
        <taxon>Actinomycetes</taxon>
        <taxon>Kitasatosporales</taxon>
        <taxon>Streptomycetaceae</taxon>
        <taxon>Streptomyces</taxon>
    </lineage>
</organism>
<dbReference type="Gene3D" id="1.10.443.10">
    <property type="entry name" value="Intergrase catalytic core"/>
    <property type="match status" value="1"/>
</dbReference>
<dbReference type="InterPro" id="IPR011010">
    <property type="entry name" value="DNA_brk_join_enz"/>
</dbReference>
<proteinExistence type="predicted"/>
<evidence type="ECO:0000259" key="2">
    <source>
        <dbReference type="PROSITE" id="PS51898"/>
    </source>
</evidence>
<dbReference type="Pfam" id="PF00589">
    <property type="entry name" value="Phage_integrase"/>
    <property type="match status" value="1"/>
</dbReference>
<reference evidence="3 4" key="1">
    <citation type="submission" date="2021-03" db="EMBL/GenBank/DDBJ databases">
        <title>Sequencing the genomes of 1000 actinobacteria strains.</title>
        <authorList>
            <person name="Klenk H.-P."/>
        </authorList>
    </citation>
    <scope>NUCLEOTIDE SEQUENCE [LARGE SCALE GENOMIC DNA]</scope>
    <source>
        <strain evidence="3 4">DSM 41480</strain>
    </source>
</reference>
<dbReference type="PANTHER" id="PTHR30349:SF64">
    <property type="entry name" value="PROPHAGE INTEGRASE INTD-RELATED"/>
    <property type="match status" value="1"/>
</dbReference>
<keyword evidence="4" id="KW-1185">Reference proteome</keyword>
<dbReference type="PANTHER" id="PTHR30349">
    <property type="entry name" value="PHAGE INTEGRASE-RELATED"/>
    <property type="match status" value="1"/>
</dbReference>